<protein>
    <submittedName>
        <fullName evidence="2">Uncharacterized protein</fullName>
    </submittedName>
</protein>
<gene>
    <name evidence="2" type="ORF">Ate02nite_52020</name>
</gene>
<evidence type="ECO:0000313" key="3">
    <source>
        <dbReference type="Proteomes" id="UP000623608"/>
    </source>
</evidence>
<feature type="compositionally biased region" description="Basic and acidic residues" evidence="1">
    <location>
        <begin position="355"/>
        <end position="367"/>
    </location>
</feature>
<evidence type="ECO:0000313" key="2">
    <source>
        <dbReference type="EMBL" id="GIF22472.1"/>
    </source>
</evidence>
<reference evidence="2" key="1">
    <citation type="submission" date="2021-01" db="EMBL/GenBank/DDBJ databases">
        <title>Whole genome shotgun sequence of Actinoplanes tereljensis NBRC 105297.</title>
        <authorList>
            <person name="Komaki H."/>
            <person name="Tamura T."/>
        </authorList>
    </citation>
    <scope>NUCLEOTIDE SEQUENCE</scope>
    <source>
        <strain evidence="2">NBRC 105297</strain>
    </source>
</reference>
<dbReference type="EMBL" id="BOMY01000034">
    <property type="protein sequence ID" value="GIF22472.1"/>
    <property type="molecule type" value="Genomic_DNA"/>
</dbReference>
<name>A0A919NRH1_9ACTN</name>
<feature type="region of interest" description="Disordered" evidence="1">
    <location>
        <begin position="193"/>
        <end position="255"/>
    </location>
</feature>
<sequence>MLGQPGDQVQPGLDRVRVERRQRAGAGEQVPVTDHGQPGVRVVQPRRDLVVGDHVDPPDPGCEGDDRAQRVLEFVAAGEPGLVGRDRVDLLRADRGQGRVLAVEPVRIVAVDPGEDRVDREADVVGGGVGELGPGPVTGFVAGRGQHPVDRGGADPDRRAVHRQGGGDPVAARADEHRRGAVLARQLLPELDLAGRPATQDGGAARVGEREEDLHAGPCGPAGPEPGVGDPPGADPRPGQFGGRPEGVQRAGPVPAVHRHHAVRVVDRADTEVVDALPVEHGGHRVEVLLPGPGRGHLGHHQGQNSTTPIPYADQRPRRGRARQRPLPGELPDQPQLPVRRQQLDQPQPIALGEDAVHPDGDHSAGT</sequence>
<proteinExistence type="predicted"/>
<feature type="region of interest" description="Disordered" evidence="1">
    <location>
        <begin position="148"/>
        <end position="172"/>
    </location>
</feature>
<feature type="compositionally biased region" description="Basic and acidic residues" evidence="1">
    <location>
        <begin position="148"/>
        <end position="159"/>
    </location>
</feature>
<accession>A0A919NRH1</accession>
<feature type="region of interest" description="Disordered" evidence="1">
    <location>
        <begin position="1"/>
        <end position="39"/>
    </location>
</feature>
<evidence type="ECO:0000256" key="1">
    <source>
        <dbReference type="SAM" id="MobiDB-lite"/>
    </source>
</evidence>
<feature type="region of interest" description="Disordered" evidence="1">
    <location>
        <begin position="286"/>
        <end position="367"/>
    </location>
</feature>
<comment type="caution">
    <text evidence="2">The sequence shown here is derived from an EMBL/GenBank/DDBJ whole genome shotgun (WGS) entry which is preliminary data.</text>
</comment>
<dbReference type="AlphaFoldDB" id="A0A919NRH1"/>
<dbReference type="Proteomes" id="UP000623608">
    <property type="component" value="Unassembled WGS sequence"/>
</dbReference>
<keyword evidence="3" id="KW-1185">Reference proteome</keyword>
<organism evidence="2 3">
    <name type="scientific">Paractinoplanes tereljensis</name>
    <dbReference type="NCBI Taxonomy" id="571912"/>
    <lineage>
        <taxon>Bacteria</taxon>
        <taxon>Bacillati</taxon>
        <taxon>Actinomycetota</taxon>
        <taxon>Actinomycetes</taxon>
        <taxon>Micromonosporales</taxon>
        <taxon>Micromonosporaceae</taxon>
        <taxon>Paractinoplanes</taxon>
    </lineage>
</organism>